<dbReference type="Proteomes" id="UP001428341">
    <property type="component" value="Unassembled WGS sequence"/>
</dbReference>
<evidence type="ECO:0000313" key="2">
    <source>
        <dbReference type="EMBL" id="KAK9221002.1"/>
    </source>
</evidence>
<keyword evidence="3" id="KW-1185">Reference proteome</keyword>
<name>A0AAP0MW57_9ROSI</name>
<dbReference type="AlphaFoldDB" id="A0AAP0MW57"/>
<accession>A0AAP0MW57</accession>
<reference evidence="2 3" key="1">
    <citation type="submission" date="2024-05" db="EMBL/GenBank/DDBJ databases">
        <title>Haplotype-resolved chromosome-level genome assembly of Huyou (Citrus changshanensis).</title>
        <authorList>
            <person name="Miao C."/>
            <person name="Chen W."/>
            <person name="Wu Y."/>
            <person name="Wang L."/>
            <person name="Zhao S."/>
            <person name="Grierson D."/>
            <person name="Xu C."/>
            <person name="Chen K."/>
        </authorList>
    </citation>
    <scope>NUCLEOTIDE SEQUENCE [LARGE SCALE GENOMIC DNA]</scope>
    <source>
        <strain evidence="2">01-14</strain>
        <tissue evidence="2">Leaf</tissue>
    </source>
</reference>
<comment type="caution">
    <text evidence="2">The sequence shown here is derived from an EMBL/GenBank/DDBJ whole genome shotgun (WGS) entry which is preliminary data.</text>
</comment>
<dbReference type="EMBL" id="JBCGBO010000002">
    <property type="protein sequence ID" value="KAK9221002.1"/>
    <property type="molecule type" value="Genomic_DNA"/>
</dbReference>
<evidence type="ECO:0000256" key="1">
    <source>
        <dbReference type="SAM" id="MobiDB-lite"/>
    </source>
</evidence>
<evidence type="ECO:0000313" key="3">
    <source>
        <dbReference type="Proteomes" id="UP001428341"/>
    </source>
</evidence>
<sequence>MTEKKSERQTKPAETVTGNAAPASMLGDGARSTSCALPTAVIEKSAAMKRIKATALQILACSISVLELKSVRDFDFVI</sequence>
<gene>
    <name evidence="2" type="ORF">WN944_009426</name>
</gene>
<feature type="compositionally biased region" description="Basic and acidic residues" evidence="1">
    <location>
        <begin position="1"/>
        <end position="11"/>
    </location>
</feature>
<organism evidence="2 3">
    <name type="scientific">Citrus x changshan-huyou</name>
    <dbReference type="NCBI Taxonomy" id="2935761"/>
    <lineage>
        <taxon>Eukaryota</taxon>
        <taxon>Viridiplantae</taxon>
        <taxon>Streptophyta</taxon>
        <taxon>Embryophyta</taxon>
        <taxon>Tracheophyta</taxon>
        <taxon>Spermatophyta</taxon>
        <taxon>Magnoliopsida</taxon>
        <taxon>eudicotyledons</taxon>
        <taxon>Gunneridae</taxon>
        <taxon>Pentapetalae</taxon>
        <taxon>rosids</taxon>
        <taxon>malvids</taxon>
        <taxon>Sapindales</taxon>
        <taxon>Rutaceae</taxon>
        <taxon>Aurantioideae</taxon>
        <taxon>Citrus</taxon>
    </lineage>
</organism>
<proteinExistence type="predicted"/>
<feature type="region of interest" description="Disordered" evidence="1">
    <location>
        <begin position="1"/>
        <end position="31"/>
    </location>
</feature>
<protein>
    <submittedName>
        <fullName evidence="2">Uncharacterized protein</fullName>
    </submittedName>
</protein>